<accession>A0A1A8XD45</accession>
<reference evidence="2" key="1">
    <citation type="submission" date="2016-05" db="EMBL/GenBank/DDBJ databases">
        <authorList>
            <person name="Naeem Raeece"/>
        </authorList>
    </citation>
    <scope>NUCLEOTIDE SEQUENCE [LARGE SCALE GENOMIC DNA]</scope>
</reference>
<proteinExistence type="predicted"/>
<gene>
    <name evidence="1" type="ORF">POVCU1_079060</name>
</gene>
<organism evidence="1 2">
    <name type="scientific">Plasmodium ovale curtisi</name>
    <dbReference type="NCBI Taxonomy" id="864141"/>
    <lineage>
        <taxon>Eukaryota</taxon>
        <taxon>Sar</taxon>
        <taxon>Alveolata</taxon>
        <taxon>Apicomplexa</taxon>
        <taxon>Aconoidasida</taxon>
        <taxon>Haemosporida</taxon>
        <taxon>Plasmodiidae</taxon>
        <taxon>Plasmodium</taxon>
        <taxon>Plasmodium (Plasmodium)</taxon>
    </lineage>
</organism>
<name>A0A1A8XD45_PLAOA</name>
<dbReference type="Proteomes" id="UP000078546">
    <property type="component" value="Unassembled WGS sequence"/>
</dbReference>
<dbReference type="AlphaFoldDB" id="A0A1A8XD45"/>
<feature type="non-terminal residue" evidence="1">
    <location>
        <position position="258"/>
    </location>
</feature>
<feature type="non-terminal residue" evidence="1">
    <location>
        <position position="1"/>
    </location>
</feature>
<protein>
    <submittedName>
        <fullName evidence="1">PIR Superfamily Protein</fullName>
    </submittedName>
</protein>
<dbReference type="EMBL" id="FLQV01003597">
    <property type="protein sequence ID" value="SBT02635.1"/>
    <property type="molecule type" value="Genomic_DNA"/>
</dbReference>
<evidence type="ECO:0000313" key="1">
    <source>
        <dbReference type="EMBL" id="SBT02635.1"/>
    </source>
</evidence>
<evidence type="ECO:0000313" key="2">
    <source>
        <dbReference type="Proteomes" id="UP000078546"/>
    </source>
</evidence>
<sequence>YTFLRNSPYYGNLPPGYDKDTLEQKKNEVCSIFTNNIVAPENTSLKEICEKFMYMYNYLNKINKSPKEDKTITDEDCHFMNYWLNVNLRDKNIDEEICVNDFYEKLKSKDTSIFSSTTKLEDHLHVIESGHLKNMQLLYELYDTKQKITDIMFDEDVTVDKKELCQEHLEKCYHNYIEGMNNCLYGYDDFYEALKLFERDYKYLTEKVTNESGYCKISENLRLPENDLVLDEKQRRIMTTKIMSTPLILLFVIPLLYK</sequence>